<evidence type="ECO:0000259" key="2">
    <source>
        <dbReference type="PROSITE" id="PS50966"/>
    </source>
</evidence>
<protein>
    <submittedName>
        <fullName evidence="4">Uncharacterized protein LOC106815860</fullName>
    </submittedName>
</protein>
<keyword evidence="1" id="KW-0863">Zinc-finger</keyword>
<proteinExistence type="predicted"/>
<feature type="domain" description="SWIM-type" evidence="2">
    <location>
        <begin position="137"/>
        <end position="175"/>
    </location>
</feature>
<reference evidence="4" key="1">
    <citation type="submission" date="2025-08" db="UniProtKB">
        <authorList>
            <consortium name="RefSeq"/>
        </authorList>
    </citation>
    <scope>IDENTIFICATION</scope>
</reference>
<dbReference type="InterPro" id="IPR019080">
    <property type="entry name" value="YqaJ_viral_recombinase"/>
</dbReference>
<dbReference type="Pfam" id="PF09588">
    <property type="entry name" value="YqaJ"/>
    <property type="match status" value="1"/>
</dbReference>
<evidence type="ECO:0000313" key="3">
    <source>
        <dbReference type="Proteomes" id="UP000695022"/>
    </source>
</evidence>
<dbReference type="InterPro" id="IPR007527">
    <property type="entry name" value="Znf_SWIM"/>
</dbReference>
<dbReference type="SUPFAM" id="SSF52980">
    <property type="entry name" value="Restriction endonuclease-like"/>
    <property type="match status" value="1"/>
</dbReference>
<keyword evidence="1" id="KW-0862">Zinc</keyword>
<evidence type="ECO:0000313" key="4">
    <source>
        <dbReference type="RefSeq" id="XP_014675869.1"/>
    </source>
</evidence>
<dbReference type="RefSeq" id="XP_014675869.1">
    <property type="nucleotide sequence ID" value="XM_014820383.1"/>
</dbReference>
<evidence type="ECO:0000256" key="1">
    <source>
        <dbReference type="PROSITE-ProRule" id="PRU00325"/>
    </source>
</evidence>
<dbReference type="PANTHER" id="PTHR46609">
    <property type="entry name" value="EXONUCLEASE, PHAGE-TYPE/RECB, C-TERMINAL DOMAIN-CONTAINING PROTEIN"/>
    <property type="match status" value="1"/>
</dbReference>
<dbReference type="PANTHER" id="PTHR46609:SF8">
    <property type="entry name" value="YQAJ VIRAL RECOMBINASE DOMAIN-CONTAINING PROTEIN"/>
    <property type="match status" value="1"/>
</dbReference>
<dbReference type="PROSITE" id="PS50966">
    <property type="entry name" value="ZF_SWIM"/>
    <property type="match status" value="1"/>
</dbReference>
<gene>
    <name evidence="4" type="primary">LOC106815860</name>
</gene>
<accession>A0ABM1EUJ8</accession>
<dbReference type="InterPro" id="IPR011604">
    <property type="entry name" value="PDDEXK-like_dom_sf"/>
</dbReference>
<dbReference type="Proteomes" id="UP000695022">
    <property type="component" value="Unplaced"/>
</dbReference>
<dbReference type="InterPro" id="IPR051703">
    <property type="entry name" value="NF-kappa-B_Signaling_Reg"/>
</dbReference>
<dbReference type="Gene3D" id="3.90.320.10">
    <property type="match status" value="1"/>
</dbReference>
<dbReference type="InterPro" id="IPR011335">
    <property type="entry name" value="Restrct_endonuc-II-like"/>
</dbReference>
<keyword evidence="3" id="KW-1185">Reference proteome</keyword>
<name>A0ABM1EUJ8_PRICU</name>
<dbReference type="CDD" id="cd22343">
    <property type="entry name" value="PDDEXK_lambda_exonuclease-like"/>
    <property type="match status" value="1"/>
</dbReference>
<dbReference type="GeneID" id="106815860"/>
<keyword evidence="1" id="KW-0479">Metal-binding</keyword>
<organism evidence="3 4">
    <name type="scientific">Priapulus caudatus</name>
    <name type="common">Priapulid worm</name>
    <dbReference type="NCBI Taxonomy" id="37621"/>
    <lineage>
        <taxon>Eukaryota</taxon>
        <taxon>Metazoa</taxon>
        <taxon>Ecdysozoa</taxon>
        <taxon>Scalidophora</taxon>
        <taxon>Priapulida</taxon>
        <taxon>Priapulimorpha</taxon>
        <taxon>Priapulimorphida</taxon>
        <taxon>Priapulidae</taxon>
        <taxon>Priapulus</taxon>
    </lineage>
</organism>
<sequence length="510" mass="58365">MCTTYTNAFQELWLNNIQDSLVRVTSSFPLFRLEAYNRNDNFSGSSDLVTDKNDFKMTLPAHTCFKDVTSSALPSVNHLTIREAIAYLDLSGSTLASGHRLYDSRFLRFLRWAQDGNMTCYTGQCRAEMRRTVCYNTHIKIDTNGEVMETECECPAGMGPNAHCKHVQAVLLAVIDYTGGEQPNLELSCTEVLQSFHKPRRLHNGSPAKASTLKVTKQPLALNFDPRPQKYRKLACYPAHVKSLTLNYAANTHNQVPLLQTIGPANIYAVDKDHDYLIKPQSQMFLDQSNITKISRETADDIEYRTRLQNKSVEWKKERRNRMQSSRFGVIIKCVSQHAKERIAREMIDGNEFVSRATSHGNRLEPDAITCYEQLCDVKVQKCGLVISIDKPYLASSPDGLVNEDTVLEVKCPYCARNMLITPHTVPYLIQDGSEMRLNPNHQYYAQVQAQMYMTGRTKCHFVVHTFKDTKVCNVPVDNVFIQDMLRTLDDYFENVFKKVYLARHFYKDL</sequence>